<dbReference type="Gene3D" id="2.40.320.10">
    <property type="entry name" value="Hypothetical Protein Pfu-838710-001"/>
    <property type="match status" value="1"/>
</dbReference>
<keyword evidence="3" id="KW-1185">Reference proteome</keyword>
<dbReference type="InterPro" id="IPR033469">
    <property type="entry name" value="CYTH-like_dom_sf"/>
</dbReference>
<dbReference type="PANTHER" id="PTHR40114">
    <property type="entry name" value="SLR0698 PROTEIN"/>
    <property type="match status" value="1"/>
</dbReference>
<dbReference type="InterPro" id="IPR012042">
    <property type="entry name" value="NeuTTM/CthTTM-like"/>
</dbReference>
<dbReference type="SUPFAM" id="SSF55154">
    <property type="entry name" value="CYTH-like phosphatases"/>
    <property type="match status" value="1"/>
</dbReference>
<organism evidence="2 3">
    <name type="scientific">Mesosutterella faecium</name>
    <dbReference type="NCBI Taxonomy" id="2925194"/>
    <lineage>
        <taxon>Bacteria</taxon>
        <taxon>Pseudomonadati</taxon>
        <taxon>Pseudomonadota</taxon>
        <taxon>Betaproteobacteria</taxon>
        <taxon>Burkholderiales</taxon>
        <taxon>Sutterellaceae</taxon>
        <taxon>Mesosutterella</taxon>
    </lineage>
</organism>
<accession>A0ABT7IPH1</accession>
<dbReference type="EMBL" id="JAKZJU020000001">
    <property type="protein sequence ID" value="MDL2060269.1"/>
    <property type="molecule type" value="Genomic_DNA"/>
</dbReference>
<reference evidence="2" key="1">
    <citation type="submission" date="2023-03" db="EMBL/GenBank/DDBJ databases">
        <title>Mesosutterella sp. nov. isolated from porcine feces.</title>
        <authorList>
            <person name="Yu S."/>
        </authorList>
    </citation>
    <scope>NUCLEOTIDE SEQUENCE</scope>
    <source>
        <strain evidence="2">AGMB02718</strain>
    </source>
</reference>
<dbReference type="RefSeq" id="WP_243376723.1">
    <property type="nucleotide sequence ID" value="NZ_JAKZJU020000001.1"/>
</dbReference>
<evidence type="ECO:0000313" key="2">
    <source>
        <dbReference type="EMBL" id="MDL2060269.1"/>
    </source>
</evidence>
<dbReference type="PROSITE" id="PS51707">
    <property type="entry name" value="CYTH"/>
    <property type="match status" value="1"/>
</dbReference>
<comment type="caution">
    <text evidence="2">The sequence shown here is derived from an EMBL/GenBank/DDBJ whole genome shotgun (WGS) entry which is preliminary data.</text>
</comment>
<dbReference type="InterPro" id="IPR023577">
    <property type="entry name" value="CYTH_domain"/>
</dbReference>
<dbReference type="Proteomes" id="UP001165481">
    <property type="component" value="Unassembled WGS sequence"/>
</dbReference>
<dbReference type="PANTHER" id="PTHR40114:SF1">
    <property type="entry name" value="SLR0698 PROTEIN"/>
    <property type="match status" value="1"/>
</dbReference>
<dbReference type="CDD" id="cd07891">
    <property type="entry name" value="CYTH-like_CthTTM-like_1"/>
    <property type="match status" value="1"/>
</dbReference>
<evidence type="ECO:0000313" key="3">
    <source>
        <dbReference type="Proteomes" id="UP001165481"/>
    </source>
</evidence>
<gene>
    <name evidence="2" type="ORF">MUN46_010010</name>
</gene>
<dbReference type="PIRSF" id="PIRSF016487">
    <property type="entry name" value="CYTH_UCP016487"/>
    <property type="match status" value="1"/>
</dbReference>
<sequence>MGKEIERKFLVVGGEWRKLARGTAYRQGYLNSQKERTVRIRTIGQKAFLTVKGPTVGVTRLEFEYEIPYADCVTMLAQLAEKPIIEKNRYKIPQGPYTWEIDEFLGVNKGLVVAEIELPSEDAPFEKPAWIGREVSGDPRYFNSNLVKHPFTTWEK</sequence>
<evidence type="ECO:0000259" key="1">
    <source>
        <dbReference type="PROSITE" id="PS51707"/>
    </source>
</evidence>
<dbReference type="Pfam" id="PF01928">
    <property type="entry name" value="CYTH"/>
    <property type="match status" value="1"/>
</dbReference>
<name>A0ABT7IPH1_9BURK</name>
<proteinExistence type="predicted"/>
<protein>
    <submittedName>
        <fullName evidence="2">CYTH domain-containing protein</fullName>
    </submittedName>
</protein>
<dbReference type="SMART" id="SM01118">
    <property type="entry name" value="CYTH"/>
    <property type="match status" value="1"/>
</dbReference>
<feature type="domain" description="CYTH" evidence="1">
    <location>
        <begin position="2"/>
        <end position="148"/>
    </location>
</feature>